<evidence type="ECO:0000313" key="1">
    <source>
        <dbReference type="EMBL" id="XPM63575.1"/>
    </source>
</evidence>
<proteinExistence type="predicted"/>
<keyword evidence="2" id="KW-1185">Reference proteome</keyword>
<keyword evidence="1" id="KW-0560">Oxidoreductase</keyword>
<accession>A0ACD5GRS2</accession>
<dbReference type="EMBL" id="CP182909">
    <property type="protein sequence ID" value="XPM63575.1"/>
    <property type="molecule type" value="Genomic_DNA"/>
</dbReference>
<sequence length="274" mass="31960">MTDPAPQNSNKRDRSSSSQPILLEIFTEQTLEETRQNYGGFLIALAILGIWATSIVYLMACDLSEVSLPMTILACAWQTFLYTGLFITAHDAMHGSILPHHRRLNHGVGAIALMLYGLFSYKQLLKKHWLHHRHPATEIDPDYHDGQHSNFGFWYLHFMQEYWCWVRAFQLVALFYSIHYLLQIPQANLYLFWILPALLSSVQLFYFGTFLPHRQPEGGYKNANCAQSSSFPLLWSFLTCYHFGYHEEHHDYPQIPWWQLPKVRKIAAQNPLND</sequence>
<protein>
    <submittedName>
        <fullName evidence="1">Beta-carotene ketolase CrtW</fullName>
        <ecNumber evidence="1">1.14.99.63</ecNumber>
    </submittedName>
</protein>
<organism evidence="1 2">
    <name type="scientific">Desertifilum tharense IPPAS B-1220</name>
    <dbReference type="NCBI Taxonomy" id="1781255"/>
    <lineage>
        <taxon>Bacteria</taxon>
        <taxon>Bacillati</taxon>
        <taxon>Cyanobacteriota</taxon>
        <taxon>Cyanophyceae</taxon>
        <taxon>Desertifilales</taxon>
        <taxon>Desertifilaceae</taxon>
        <taxon>Desertifilum</taxon>
    </lineage>
</organism>
<name>A0ACD5GRS2_9CYAN</name>
<evidence type="ECO:0000313" key="2">
    <source>
        <dbReference type="Proteomes" id="UP000095472"/>
    </source>
</evidence>
<dbReference type="Proteomes" id="UP000095472">
    <property type="component" value="Chromosome"/>
</dbReference>
<gene>
    <name evidence="1" type="primary">crtW</name>
    <name evidence="1" type="ORF">BH720_030555</name>
</gene>
<dbReference type="EC" id="1.14.99.63" evidence="1"/>
<reference evidence="1 2" key="1">
    <citation type="journal article" date="2016" name="Genome Announc.">
        <title>Draft Genome Sequence of the Thermotolerant Cyanobacterium Desertifilum sp. IPPAS B-1220.</title>
        <authorList>
            <person name="Mironov K.S."/>
            <person name="Sinetova M.A."/>
            <person name="Bolatkhan K."/>
            <person name="Zayadan B.K."/>
            <person name="Ustinova V.V."/>
            <person name="Kupriyanova E.V."/>
            <person name="Skrypnik A.N."/>
            <person name="Gogoleva N.E."/>
            <person name="Gogolev Y.V."/>
            <person name="Los D.A."/>
        </authorList>
    </citation>
    <scope>NUCLEOTIDE SEQUENCE [LARGE SCALE GENOMIC DNA]</scope>
    <source>
        <strain evidence="1 2">IPPAS B-1220</strain>
    </source>
</reference>